<dbReference type="EC" id="2.7.7.65" evidence="1"/>
<evidence type="ECO:0000256" key="1">
    <source>
        <dbReference type="ARBA" id="ARBA00012528"/>
    </source>
</evidence>
<dbReference type="Proteomes" id="UP000410984">
    <property type="component" value="Unassembled WGS sequence"/>
</dbReference>
<feature type="transmembrane region" description="Helical" evidence="3">
    <location>
        <begin position="94"/>
        <end position="113"/>
    </location>
</feature>
<dbReference type="Pfam" id="PF00990">
    <property type="entry name" value="GGDEF"/>
    <property type="match status" value="1"/>
</dbReference>
<evidence type="ECO:0000313" key="5">
    <source>
        <dbReference type="EMBL" id="VUD70106.1"/>
    </source>
</evidence>
<dbReference type="GO" id="GO:0052621">
    <property type="term" value="F:diguanylate cyclase activity"/>
    <property type="evidence" value="ECO:0007669"/>
    <property type="project" value="UniProtKB-EC"/>
</dbReference>
<dbReference type="InterPro" id="IPR043128">
    <property type="entry name" value="Rev_trsase/Diguanyl_cyclase"/>
</dbReference>
<feature type="transmembrane region" description="Helical" evidence="3">
    <location>
        <begin position="36"/>
        <end position="56"/>
    </location>
</feature>
<feature type="transmembrane region" description="Helical" evidence="3">
    <location>
        <begin position="119"/>
        <end position="140"/>
    </location>
</feature>
<keyword evidence="3" id="KW-0472">Membrane</keyword>
<keyword evidence="3" id="KW-1133">Transmembrane helix</keyword>
<dbReference type="PANTHER" id="PTHR45138:SF9">
    <property type="entry name" value="DIGUANYLATE CYCLASE DGCM-RELATED"/>
    <property type="match status" value="1"/>
</dbReference>
<name>A0A509E736_9HYPH</name>
<protein>
    <recommendedName>
        <fullName evidence="1">diguanylate cyclase</fullName>
        <ecNumber evidence="1">2.7.7.65</ecNumber>
    </recommendedName>
</protein>
<accession>A0A509E736</accession>
<dbReference type="NCBIfam" id="TIGR00254">
    <property type="entry name" value="GGDEF"/>
    <property type="match status" value="1"/>
</dbReference>
<keyword evidence="3" id="KW-0812">Transmembrane</keyword>
<feature type="transmembrane region" description="Helical" evidence="3">
    <location>
        <begin position="6"/>
        <end position="24"/>
    </location>
</feature>
<keyword evidence="5" id="KW-0548">Nucleotidyltransferase</keyword>
<dbReference type="SMART" id="SM00267">
    <property type="entry name" value="GGDEF"/>
    <property type="match status" value="1"/>
</dbReference>
<dbReference type="PANTHER" id="PTHR45138">
    <property type="entry name" value="REGULATORY COMPONENTS OF SENSORY TRANSDUCTION SYSTEM"/>
    <property type="match status" value="1"/>
</dbReference>
<dbReference type="EMBL" id="CABFPH010000005">
    <property type="protein sequence ID" value="VUD70106.1"/>
    <property type="molecule type" value="Genomic_DNA"/>
</dbReference>
<keyword evidence="5" id="KW-0808">Transferase</keyword>
<dbReference type="Gene3D" id="3.30.70.270">
    <property type="match status" value="1"/>
</dbReference>
<organism evidence="5 6">
    <name type="scientific">Methylobacterium symbioticum</name>
    <dbReference type="NCBI Taxonomy" id="2584084"/>
    <lineage>
        <taxon>Bacteria</taxon>
        <taxon>Pseudomonadati</taxon>
        <taxon>Pseudomonadota</taxon>
        <taxon>Alphaproteobacteria</taxon>
        <taxon>Hyphomicrobiales</taxon>
        <taxon>Methylobacteriaceae</taxon>
        <taxon>Methylobacterium</taxon>
    </lineage>
</organism>
<sequence length="382" mass="40788">MRLDITTLLIVTFALTFLVGLLFLLSWRQSRDMPALLVWGIAHLAGSVASAGLALRGQIPDAVSIGLSNTVMIAAYGLIWSGIRSFEGRAFRPVATFAGAALWVVLCLVPAFYEAIAARIVVASTIAAIYTGHGALMLWPRGREPLPSRRPAALLLTVYAACYAIRVPATLLAPPTELRSPLDSAWVTVLCLASMLFTLVVAFLFTALAKERAEHRQRVAASTDSLTGVANRRAFFGRAEALTATGRPLTLVLFDLDHFKAINDSYGHGIGDTVLIAFCEVACTLLPPDALFGRLGGEEFGCLLVAREPKAVVAQVECVRQAFAAIRVADLPDLRLRASAGVACGSGIRFDLLMRRADAALYAAKRGGRDRIAVADVALKAA</sequence>
<evidence type="ECO:0000313" key="6">
    <source>
        <dbReference type="Proteomes" id="UP000410984"/>
    </source>
</evidence>
<dbReference type="OrthoDB" id="9812260at2"/>
<dbReference type="GO" id="GO:1902201">
    <property type="term" value="P:negative regulation of bacterial-type flagellum-dependent cell motility"/>
    <property type="evidence" value="ECO:0007669"/>
    <property type="project" value="TreeGrafter"/>
</dbReference>
<feature type="domain" description="GGDEF" evidence="4">
    <location>
        <begin position="247"/>
        <end position="377"/>
    </location>
</feature>
<dbReference type="InterPro" id="IPR050469">
    <property type="entry name" value="Diguanylate_Cyclase"/>
</dbReference>
<reference evidence="5 6" key="1">
    <citation type="submission" date="2019-06" db="EMBL/GenBank/DDBJ databases">
        <authorList>
            <person name="Rodrigo-Torres L."/>
            <person name="Arahal R. D."/>
            <person name="Lucena T."/>
        </authorList>
    </citation>
    <scope>NUCLEOTIDE SEQUENCE [LARGE SCALE GENOMIC DNA]</scope>
    <source>
        <strain evidence="5 6">SB0023/3</strain>
    </source>
</reference>
<dbReference type="InterPro" id="IPR029787">
    <property type="entry name" value="Nucleotide_cyclase"/>
</dbReference>
<dbReference type="SUPFAM" id="SSF55073">
    <property type="entry name" value="Nucleotide cyclase"/>
    <property type="match status" value="1"/>
</dbReference>
<proteinExistence type="predicted"/>
<feature type="transmembrane region" description="Helical" evidence="3">
    <location>
        <begin position="185"/>
        <end position="208"/>
    </location>
</feature>
<keyword evidence="6" id="KW-1185">Reference proteome</keyword>
<feature type="transmembrane region" description="Helical" evidence="3">
    <location>
        <begin position="152"/>
        <end position="173"/>
    </location>
</feature>
<dbReference type="AlphaFoldDB" id="A0A509E736"/>
<dbReference type="GO" id="GO:0005886">
    <property type="term" value="C:plasma membrane"/>
    <property type="evidence" value="ECO:0007669"/>
    <property type="project" value="TreeGrafter"/>
</dbReference>
<dbReference type="RefSeq" id="WP_142581696.1">
    <property type="nucleotide sequence ID" value="NZ_CABFPH010000005.1"/>
</dbReference>
<gene>
    <name evidence="5" type="primary">adrA_1</name>
    <name evidence="5" type="ORF">MET9862_00669</name>
</gene>
<dbReference type="GO" id="GO:0043709">
    <property type="term" value="P:cell adhesion involved in single-species biofilm formation"/>
    <property type="evidence" value="ECO:0007669"/>
    <property type="project" value="TreeGrafter"/>
</dbReference>
<evidence type="ECO:0000259" key="4">
    <source>
        <dbReference type="PROSITE" id="PS50887"/>
    </source>
</evidence>
<evidence type="ECO:0000256" key="3">
    <source>
        <dbReference type="SAM" id="Phobius"/>
    </source>
</evidence>
<dbReference type="InterPro" id="IPR000160">
    <property type="entry name" value="GGDEF_dom"/>
</dbReference>
<dbReference type="CDD" id="cd01949">
    <property type="entry name" value="GGDEF"/>
    <property type="match status" value="1"/>
</dbReference>
<comment type="catalytic activity">
    <reaction evidence="2">
        <text>2 GTP = 3',3'-c-di-GMP + 2 diphosphate</text>
        <dbReference type="Rhea" id="RHEA:24898"/>
        <dbReference type="ChEBI" id="CHEBI:33019"/>
        <dbReference type="ChEBI" id="CHEBI:37565"/>
        <dbReference type="ChEBI" id="CHEBI:58805"/>
        <dbReference type="EC" id="2.7.7.65"/>
    </reaction>
</comment>
<dbReference type="PROSITE" id="PS50887">
    <property type="entry name" value="GGDEF"/>
    <property type="match status" value="1"/>
</dbReference>
<evidence type="ECO:0000256" key="2">
    <source>
        <dbReference type="ARBA" id="ARBA00034247"/>
    </source>
</evidence>
<feature type="transmembrane region" description="Helical" evidence="3">
    <location>
        <begin position="62"/>
        <end position="82"/>
    </location>
</feature>